<name>A0A6A7K4F0_9FIRM</name>
<sequence length="415" mass="49605">MSSDELKLGKIKKTPRYARANLSSKEKFRFHFDTMDTLRYWYDDVADIFSLTQEEVAKDCDNYIQQFGIDNDKTRIWRDAYLHYNRYRNRNTYNDHGSLPEIETLEKFAEWHAMFYVADQYRCTLPYSEGSYKNYHDWLDSYLPGYQGYWSCEFRDHIPFIPFLWEFKKYKNPENDREYMIEPGLINSLILSRDSIITYLNYNSSFDQSSQRIKIKSAFIDEKDIPKLISEFKKPHNIFEYFYFEPDPEERKYLKKTAVTIWPMHVDIDSLRDDRLDQHDRFAKDVYTNIYSFSEDVLAYCRYEHFKVGTLSLPAKNKDFPCHIAKWSEPSEEGGYTKQGTYGSIAEIRTKLFLEYLVSIKKALIFEYSIVFEDQTYHFYGTPSKAAKEEGIFIIHLNGSTESYVLKRDSDIVYD</sequence>
<accession>A0A6A7K4F0</accession>
<dbReference type="Proteomes" id="UP000440004">
    <property type="component" value="Unassembled WGS sequence"/>
</dbReference>
<keyword evidence="2" id="KW-1185">Reference proteome</keyword>
<comment type="caution">
    <text evidence="1">The sequence shown here is derived from an EMBL/GenBank/DDBJ whole genome shotgun (WGS) entry which is preliminary data.</text>
</comment>
<protein>
    <submittedName>
        <fullName evidence="1">Uncharacterized protein</fullName>
    </submittedName>
</protein>
<reference evidence="1 2" key="1">
    <citation type="submission" date="2019-10" db="EMBL/GenBank/DDBJ databases">
        <title>Alkalibaculum tamaniensis sp.nov., a new alkaliphilic acetogen, isolated on methoxylated aromatics from a mud volcano.</title>
        <authorList>
            <person name="Khomyakova M.A."/>
            <person name="Merkel A.Y."/>
            <person name="Bonch-Osmolovskaya E.A."/>
            <person name="Slobodkin A.I."/>
        </authorList>
    </citation>
    <scope>NUCLEOTIDE SEQUENCE [LARGE SCALE GENOMIC DNA]</scope>
    <source>
        <strain evidence="1 2">M08DMB</strain>
    </source>
</reference>
<organism evidence="1 2">
    <name type="scientific">Alkalibaculum sporogenes</name>
    <dbReference type="NCBI Taxonomy" id="2655001"/>
    <lineage>
        <taxon>Bacteria</taxon>
        <taxon>Bacillati</taxon>
        <taxon>Bacillota</taxon>
        <taxon>Clostridia</taxon>
        <taxon>Eubacteriales</taxon>
        <taxon>Eubacteriaceae</taxon>
        <taxon>Alkalibaculum</taxon>
    </lineage>
</organism>
<dbReference type="EMBL" id="WHNX01000001">
    <property type="protein sequence ID" value="MPW24329.1"/>
    <property type="molecule type" value="Genomic_DNA"/>
</dbReference>
<evidence type="ECO:0000313" key="2">
    <source>
        <dbReference type="Proteomes" id="UP000440004"/>
    </source>
</evidence>
<dbReference type="AlphaFoldDB" id="A0A6A7K4F0"/>
<gene>
    <name evidence="1" type="ORF">GC105_00790</name>
</gene>
<evidence type="ECO:0000313" key="1">
    <source>
        <dbReference type="EMBL" id="MPW24329.1"/>
    </source>
</evidence>
<proteinExistence type="predicted"/>